<feature type="transmembrane region" description="Helical" evidence="2">
    <location>
        <begin position="186"/>
        <end position="208"/>
    </location>
</feature>
<feature type="transmembrane region" description="Helical" evidence="2">
    <location>
        <begin position="70"/>
        <end position="87"/>
    </location>
</feature>
<feature type="transmembrane region" description="Helical" evidence="2">
    <location>
        <begin position="214"/>
        <end position="233"/>
    </location>
</feature>
<gene>
    <name evidence="3" type="ORF">C7Y47_01445</name>
</gene>
<accession>A0A544V124</accession>
<keyword evidence="2" id="KW-1133">Transmembrane helix</keyword>
<reference evidence="3 4" key="1">
    <citation type="submission" date="2018-03" db="EMBL/GenBank/DDBJ databases">
        <title>Aerobic endospore-forming bacteria genome sequencing and assembly.</title>
        <authorList>
            <person name="Cavalcante D.A."/>
            <person name="Driks A."/>
            <person name="Putonti C."/>
            <person name="De-Souza M.T."/>
        </authorList>
    </citation>
    <scope>NUCLEOTIDE SEQUENCE [LARGE SCALE GENOMIC DNA]</scope>
    <source>
        <strain evidence="3 4">SDF0037</strain>
    </source>
</reference>
<dbReference type="RefSeq" id="WP_142507140.1">
    <property type="nucleotide sequence ID" value="NZ_SADV01000001.1"/>
</dbReference>
<keyword evidence="1" id="KW-0175">Coiled coil</keyword>
<evidence type="ECO:0000313" key="4">
    <source>
        <dbReference type="Proteomes" id="UP000317944"/>
    </source>
</evidence>
<protein>
    <submittedName>
        <fullName evidence="3">Beta-carotene 15,15'-monooxygenase</fullName>
    </submittedName>
</protein>
<feature type="transmembrane region" description="Helical" evidence="2">
    <location>
        <begin position="12"/>
        <end position="35"/>
    </location>
</feature>
<evidence type="ECO:0000256" key="1">
    <source>
        <dbReference type="SAM" id="Coils"/>
    </source>
</evidence>
<keyword evidence="2" id="KW-0472">Membrane</keyword>
<evidence type="ECO:0000313" key="3">
    <source>
        <dbReference type="EMBL" id="TQR39723.1"/>
    </source>
</evidence>
<feature type="transmembrane region" description="Helical" evidence="2">
    <location>
        <begin position="93"/>
        <end position="116"/>
    </location>
</feature>
<dbReference type="AlphaFoldDB" id="A0A544V124"/>
<proteinExistence type="predicted"/>
<keyword evidence="2" id="KW-0812">Transmembrane</keyword>
<comment type="caution">
    <text evidence="3">The sequence shown here is derived from an EMBL/GenBank/DDBJ whole genome shotgun (WGS) entry which is preliminary data.</text>
</comment>
<evidence type="ECO:0000256" key="2">
    <source>
        <dbReference type="SAM" id="Phobius"/>
    </source>
</evidence>
<name>A0A544V124_LYSSH</name>
<feature type="transmembrane region" description="Helical" evidence="2">
    <location>
        <begin position="41"/>
        <end position="61"/>
    </location>
</feature>
<dbReference type="Proteomes" id="UP000317944">
    <property type="component" value="Unassembled WGS sequence"/>
</dbReference>
<sequence>MVALKNKQNIWLAFLLLVLASNYTLYNTGLGVSILPTETNGVVIGSLIDFVLVIPVLFLLYKGKFSIKQAVILAATGCIAARFIIPIEHLQPFVAVTWTGFAIEGTLLLLEILLVATLVRYMPRILADVRSTTIPDLFSFSKAVEKHAPKHPIIKIFCADFVVFYYAFASWKRKERSGLTVHKNSSYIAFIIMLIHGTVIETIGIHWWLHEKSIVLSILLLILNVYTVLFFIADMQAIRLNPVHVTSDKLYLSLGLMKRAEIRFEQIEELIEDKEQLERKLSKDTVGFIARDFEAVYPQFILKMKEPVEVTFMFGLKKRYNSVAIKADQAQEFRKMLIQGIEDNK</sequence>
<dbReference type="OrthoDB" id="875405at2"/>
<dbReference type="EMBL" id="SADV01000001">
    <property type="protein sequence ID" value="TQR39723.1"/>
    <property type="molecule type" value="Genomic_DNA"/>
</dbReference>
<feature type="coiled-coil region" evidence="1">
    <location>
        <begin position="257"/>
        <end position="287"/>
    </location>
</feature>
<organism evidence="3 4">
    <name type="scientific">Lysinibacillus sphaericus</name>
    <name type="common">Bacillus sphaericus</name>
    <dbReference type="NCBI Taxonomy" id="1421"/>
    <lineage>
        <taxon>Bacteria</taxon>
        <taxon>Bacillati</taxon>
        <taxon>Bacillota</taxon>
        <taxon>Bacilli</taxon>
        <taxon>Bacillales</taxon>
        <taxon>Bacillaceae</taxon>
        <taxon>Lysinibacillus</taxon>
    </lineage>
</organism>